<sequence length="117" mass="13193">MDRALDLQPSLEYIQWYFEMGKSYLFGGQLMVVPSHMTQLGQPSHPLLYPPPAPEPEPEPELHSGDSSYHLDLGGNDYFLGSSSHRYHSEFDIFSPLPLQYSTPSGQYPSQYSTLPA</sequence>
<dbReference type="Proteomes" id="UP001358586">
    <property type="component" value="Chromosome 8"/>
</dbReference>
<evidence type="ECO:0000313" key="2">
    <source>
        <dbReference type="EMBL" id="KAK5812575.1"/>
    </source>
</evidence>
<gene>
    <name evidence="2" type="ORF">PVK06_028010</name>
</gene>
<accession>A0ABR0P359</accession>
<comment type="caution">
    <text evidence="2">The sequence shown here is derived from an EMBL/GenBank/DDBJ whole genome shotgun (WGS) entry which is preliminary data.</text>
</comment>
<protein>
    <submittedName>
        <fullName evidence="2">Uncharacterized protein</fullName>
    </submittedName>
</protein>
<evidence type="ECO:0000313" key="3">
    <source>
        <dbReference type="Proteomes" id="UP001358586"/>
    </source>
</evidence>
<organism evidence="2 3">
    <name type="scientific">Gossypium arboreum</name>
    <name type="common">Tree cotton</name>
    <name type="synonym">Gossypium nanking</name>
    <dbReference type="NCBI Taxonomy" id="29729"/>
    <lineage>
        <taxon>Eukaryota</taxon>
        <taxon>Viridiplantae</taxon>
        <taxon>Streptophyta</taxon>
        <taxon>Embryophyta</taxon>
        <taxon>Tracheophyta</taxon>
        <taxon>Spermatophyta</taxon>
        <taxon>Magnoliopsida</taxon>
        <taxon>eudicotyledons</taxon>
        <taxon>Gunneridae</taxon>
        <taxon>Pentapetalae</taxon>
        <taxon>rosids</taxon>
        <taxon>malvids</taxon>
        <taxon>Malvales</taxon>
        <taxon>Malvaceae</taxon>
        <taxon>Malvoideae</taxon>
        <taxon>Gossypium</taxon>
    </lineage>
</organism>
<reference evidence="2 3" key="1">
    <citation type="submission" date="2023-03" db="EMBL/GenBank/DDBJ databases">
        <title>WGS of Gossypium arboreum.</title>
        <authorList>
            <person name="Yu D."/>
        </authorList>
    </citation>
    <scope>NUCLEOTIDE SEQUENCE [LARGE SCALE GENOMIC DNA]</scope>
    <source>
        <tissue evidence="2">Leaf</tissue>
    </source>
</reference>
<name>A0ABR0P359_GOSAR</name>
<proteinExistence type="predicted"/>
<dbReference type="EMBL" id="JARKNE010000008">
    <property type="protein sequence ID" value="KAK5812575.1"/>
    <property type="molecule type" value="Genomic_DNA"/>
</dbReference>
<keyword evidence="3" id="KW-1185">Reference proteome</keyword>
<evidence type="ECO:0000256" key="1">
    <source>
        <dbReference type="SAM" id="MobiDB-lite"/>
    </source>
</evidence>
<feature type="region of interest" description="Disordered" evidence="1">
    <location>
        <begin position="43"/>
        <end position="69"/>
    </location>
</feature>